<dbReference type="PANTHER" id="PTHR23282">
    <property type="entry name" value="APICAL ENDOSOMAL GLYCOPROTEIN PRECURSOR"/>
    <property type="match status" value="1"/>
</dbReference>
<evidence type="ECO:0000256" key="2">
    <source>
        <dbReference type="SAM" id="SignalP"/>
    </source>
</evidence>
<dbReference type="OrthoDB" id="9792152at2"/>
<dbReference type="GO" id="GO:0004553">
    <property type="term" value="F:hydrolase activity, hydrolyzing O-glycosyl compounds"/>
    <property type="evidence" value="ECO:0007669"/>
    <property type="project" value="UniProtKB-ARBA"/>
</dbReference>
<dbReference type="SMART" id="SM00137">
    <property type="entry name" value="MAM"/>
    <property type="match status" value="1"/>
</dbReference>
<dbReference type="eggNOG" id="COG4412">
    <property type="taxonomic scope" value="Bacteria"/>
</dbReference>
<dbReference type="GO" id="GO:0016020">
    <property type="term" value="C:membrane"/>
    <property type="evidence" value="ECO:0007669"/>
    <property type="project" value="InterPro"/>
</dbReference>
<dbReference type="SUPFAM" id="SSF49899">
    <property type="entry name" value="Concanavalin A-like lectins/glucanases"/>
    <property type="match status" value="1"/>
</dbReference>
<dbReference type="HOGENOM" id="CLU_246634_0_0_10"/>
<keyword evidence="1 2" id="KW-0732">Signal</keyword>
<dbReference type="NCBIfam" id="TIGR04183">
    <property type="entry name" value="Por_Secre_tail"/>
    <property type="match status" value="1"/>
</dbReference>
<dbReference type="RefSeq" id="WP_014201321.1">
    <property type="nucleotide sequence ID" value="NC_016599.1"/>
</dbReference>
<dbReference type="KEGG" id="oho:Oweho_0950"/>
<accession>G8R3D9</accession>
<reference evidence="4 5" key="1">
    <citation type="journal article" date="2012" name="Stand. Genomic Sci.">
        <title>Genome sequence of the orange-pigmented seawater bacterium Owenweeksia hongkongensis type strain (UST20020801(T)).</title>
        <authorList>
            <person name="Riedel T."/>
            <person name="Held B."/>
            <person name="Nolan M."/>
            <person name="Lucas S."/>
            <person name="Lapidus A."/>
            <person name="Tice H."/>
            <person name="Del Rio T.G."/>
            <person name="Cheng J.F."/>
            <person name="Han C."/>
            <person name="Tapia R."/>
            <person name="Goodwin L.A."/>
            <person name="Pitluck S."/>
            <person name="Liolios K."/>
            <person name="Mavromatis K."/>
            <person name="Pagani I."/>
            <person name="Ivanova N."/>
            <person name="Mikhailova N."/>
            <person name="Pati A."/>
            <person name="Chen A."/>
            <person name="Palaniappan K."/>
            <person name="Rohde M."/>
            <person name="Tindall B.J."/>
            <person name="Detter J.C."/>
            <person name="Goker M."/>
            <person name="Woyke T."/>
            <person name="Bristow J."/>
            <person name="Eisen J.A."/>
            <person name="Markowitz V."/>
            <person name="Hugenholtz P."/>
            <person name="Klenk H.P."/>
            <person name="Kyrpides N.C."/>
        </authorList>
    </citation>
    <scope>NUCLEOTIDE SEQUENCE</scope>
    <source>
        <strain evidence="5">DSM 17368 / JCM 12287 / NRRL B-23963</strain>
    </source>
</reference>
<dbReference type="STRING" id="926562.Oweho_0950"/>
<dbReference type="Pfam" id="PF18962">
    <property type="entry name" value="Por_Secre_tail"/>
    <property type="match status" value="1"/>
</dbReference>
<dbReference type="InterPro" id="IPR013320">
    <property type="entry name" value="ConA-like_dom_sf"/>
</dbReference>
<sequence>MKKTFITVLALLFGALNAQTLLFHENFDQPSGPDSVTVSTLSGSPTTTWNDTNSLYTSSGHSFHIKGSANNSEVVFQTQPFSTVGQNHVYLQFDHIVKLFFANNGSIEVSVDNGANWNNVIYGNSYLGSSINIPPYNSFSSVSYLDWNALDFTGPNSIPNNQWWKEELFDLTNLVVSPTGFSQVIIRFRADFSIGVPPQNTFLSGWYVDDIRVLGSSCEMIPPSIDSISSVTNFCDFQSLEGLQHNATTFSHSHQVSAQDNNQIDSLRLVEIINDTLIRYTNMPLASYPSNRYLATFSGYNNFDTIKWKMEAFDICGNSSYFPDTGYYKFYFEQSFPKCATGFCNAGHNFINSFPWTQDFEDSLWIEGTGTSGSSVRGNFPEELSYSVAPIENQLSGWSIRRNSTPATLSGPNGDHTTGGGKYIYSEYQNKTNQANTIFTLPCIDLTDSVARYFSFYYHMYGADINRLALLVDSSASPTEVWHQPLIIWGEQQISSSAPWKKAFIDLSPYKGKIIRLRFASIINPNTHHYGNIAIDDLEIQDAYQYDLSVAQLNSPNTDDLACFGTSNIPVTINLANLGVGSLSSVALAYQLDNGPVVFDTIDASTLSLGEDSIFTFSTPLSLSPSSSHTLKVWSDLLGDQRTSNDTVQLDIPVLQLSAINTFPYILHFDNSIAVTGQPANLNSPHWTISSNDSAFFWEINSGYFTDDIFAPSNGFGVEGNCLVFRSRVGRPGQLKSSLESQCIDLSSLSNPILNLDYFTSYGQSLSIYASEYGQSSWTLISPYIQNTPLQSNLLGLKVSLAAYAGKVIQLKIEVNNPPQNYMAVLDNITIREQPTKDLALTMVDLVQVDEGTNTYPSIAINFSNWNDTSSTTNFPKVLHVALINKCDPTLPVIYGQSDTSYNFNSGQNTGAIVNSLSFQSTVPAGDYRAKFWLETPGDLSPENDTIYQDLVSLGSISLPYFNDFENCYNEVSPYGRMKQWEVATPQKNKLDSALKGTSCIVTNADTNALNHNAYNSYFELPTFSGLDTLYNVRLEFWQYFDFSVDNSNFGAVEIYDGQNWAQLTNAGLYGVNWKSYISSTSNSNYPKGFTGNSNGWIRSSYPLDEFNTPGPKKLRFVTSASKVFGWAIDSIAIYVPSQNSGSPLNLEFTNLIPKQGANDGSVQISNTAEAPLSQVEVSIATSSSSVVTENFSLNPPLKKGQSRWLVLSNAIQLDTSITELIIYTSNPNNRKDDINNDDTLIIPISVISNFNDTLPLCFDFESSQYFAPLNASTGIINTSWEKGVPSKTIFNSPHQGSNAWFTSGNEYQPLLNTYLYTPVFEVTGQQCYTLSFWHQYDTELNYDGCQVELSLDSGITWQTLGKYWSTDTAWYNTQAIQSLDGVKPGWSGSSNGWKKAQNDFKVFWDTSMQFRFRFASNASNHGEGWIIDDLCLELSTGSCETVGQEELQSMSGTLSLYPSPTYHSLTVELPLSQTLSNYTYQIYNLQGQIVLDGEFENNRKGGQSIIVETLAKGLYTIRITSEAKTTYSAKFMKN</sequence>
<evidence type="ECO:0000256" key="1">
    <source>
        <dbReference type="ARBA" id="ARBA00022729"/>
    </source>
</evidence>
<dbReference type="GO" id="GO:0005975">
    <property type="term" value="P:carbohydrate metabolic process"/>
    <property type="evidence" value="ECO:0007669"/>
    <property type="project" value="UniProtKB-ARBA"/>
</dbReference>
<dbReference type="Pfam" id="PF00629">
    <property type="entry name" value="MAM"/>
    <property type="match status" value="1"/>
</dbReference>
<protein>
    <recommendedName>
        <fullName evidence="3">MAM domain-containing protein</fullName>
    </recommendedName>
</protein>
<dbReference type="Proteomes" id="UP000005631">
    <property type="component" value="Chromosome"/>
</dbReference>
<evidence type="ECO:0000313" key="5">
    <source>
        <dbReference type="Proteomes" id="UP000005631"/>
    </source>
</evidence>
<dbReference type="InterPro" id="IPR051560">
    <property type="entry name" value="MAM_domain-containing"/>
</dbReference>
<feature type="chain" id="PRO_5003514600" description="MAM domain-containing protein" evidence="2">
    <location>
        <begin position="19"/>
        <end position="1535"/>
    </location>
</feature>
<gene>
    <name evidence="4" type="ordered locus">Oweho_0950</name>
</gene>
<keyword evidence="5" id="KW-1185">Reference proteome</keyword>
<name>G8R3D9_OWEHD</name>
<dbReference type="PANTHER" id="PTHR23282:SF101">
    <property type="entry name" value="MAM DOMAIN-CONTAINING PROTEIN"/>
    <property type="match status" value="1"/>
</dbReference>
<dbReference type="Gene3D" id="2.60.120.260">
    <property type="entry name" value="Galactose-binding domain-like"/>
    <property type="match status" value="1"/>
</dbReference>
<dbReference type="Gene3D" id="2.60.120.200">
    <property type="match status" value="1"/>
</dbReference>
<dbReference type="InterPro" id="IPR026444">
    <property type="entry name" value="Secre_tail"/>
</dbReference>
<feature type="domain" description="MAM" evidence="3">
    <location>
        <begin position="398"/>
        <end position="542"/>
    </location>
</feature>
<evidence type="ECO:0000313" key="4">
    <source>
        <dbReference type="EMBL" id="AEV31960.1"/>
    </source>
</evidence>
<proteinExistence type="predicted"/>
<dbReference type="InterPro" id="IPR000998">
    <property type="entry name" value="MAM_dom"/>
</dbReference>
<dbReference type="EMBL" id="CP003156">
    <property type="protein sequence ID" value="AEV31960.1"/>
    <property type="molecule type" value="Genomic_DNA"/>
</dbReference>
<dbReference type="Pfam" id="PF20773">
    <property type="entry name" value="InhA-like_MAM"/>
    <property type="match status" value="1"/>
</dbReference>
<feature type="signal peptide" evidence="2">
    <location>
        <begin position="1"/>
        <end position="18"/>
    </location>
</feature>
<organism evidence="4 5">
    <name type="scientific">Owenweeksia hongkongensis (strain DSM 17368 / CIP 108786 / JCM 12287 / NRRL B-23963 / UST20020801)</name>
    <dbReference type="NCBI Taxonomy" id="926562"/>
    <lineage>
        <taxon>Bacteria</taxon>
        <taxon>Pseudomonadati</taxon>
        <taxon>Bacteroidota</taxon>
        <taxon>Flavobacteriia</taxon>
        <taxon>Flavobacteriales</taxon>
        <taxon>Owenweeksiaceae</taxon>
        <taxon>Owenweeksia</taxon>
    </lineage>
</organism>
<evidence type="ECO:0000259" key="3">
    <source>
        <dbReference type="PROSITE" id="PS50060"/>
    </source>
</evidence>
<dbReference type="PROSITE" id="PS50060">
    <property type="entry name" value="MAM_2"/>
    <property type="match status" value="1"/>
</dbReference>